<name>A0AAD6I9R6_PENCN</name>
<dbReference type="EMBL" id="JAQJZL010000017">
    <property type="protein sequence ID" value="KAJ6022323.1"/>
    <property type="molecule type" value="Genomic_DNA"/>
</dbReference>
<evidence type="ECO:0000313" key="2">
    <source>
        <dbReference type="EMBL" id="KAJ6022323.1"/>
    </source>
</evidence>
<evidence type="ECO:0000313" key="3">
    <source>
        <dbReference type="EMBL" id="KAJ6038607.1"/>
    </source>
</evidence>
<protein>
    <recommendedName>
        <fullName evidence="1">N-acetyltransferase domain-containing protein</fullName>
    </recommendedName>
</protein>
<dbReference type="EMBL" id="JAQJZL010000008">
    <property type="protein sequence ID" value="KAJ6038607.1"/>
    <property type="molecule type" value="Genomic_DNA"/>
</dbReference>
<accession>A0AAD6I9R6</accession>
<dbReference type="Pfam" id="PF00583">
    <property type="entry name" value="Acetyltransf_1"/>
    <property type="match status" value="1"/>
</dbReference>
<dbReference type="GO" id="GO:0016747">
    <property type="term" value="F:acyltransferase activity, transferring groups other than amino-acyl groups"/>
    <property type="evidence" value="ECO:0007669"/>
    <property type="project" value="InterPro"/>
</dbReference>
<gene>
    <name evidence="3" type="ORF">N7460_007324</name>
    <name evidence="2" type="ORF">N7460_014067</name>
</gene>
<dbReference type="Proteomes" id="UP001219568">
    <property type="component" value="Unassembled WGS sequence"/>
</dbReference>
<evidence type="ECO:0000259" key="1">
    <source>
        <dbReference type="Pfam" id="PF00583"/>
    </source>
</evidence>
<dbReference type="AlphaFoldDB" id="A0AAD6I9R6"/>
<proteinExistence type="predicted"/>
<dbReference type="PANTHER" id="PTHR42791">
    <property type="entry name" value="GNAT FAMILY ACETYLTRANSFERASE"/>
    <property type="match status" value="1"/>
</dbReference>
<dbReference type="InterPro" id="IPR016181">
    <property type="entry name" value="Acyl_CoA_acyltransferase"/>
</dbReference>
<dbReference type="SUPFAM" id="SSF55729">
    <property type="entry name" value="Acyl-CoA N-acyltransferases (Nat)"/>
    <property type="match status" value="1"/>
</dbReference>
<organism evidence="3 4">
    <name type="scientific">Penicillium canescens</name>
    <dbReference type="NCBI Taxonomy" id="5083"/>
    <lineage>
        <taxon>Eukaryota</taxon>
        <taxon>Fungi</taxon>
        <taxon>Dikarya</taxon>
        <taxon>Ascomycota</taxon>
        <taxon>Pezizomycotina</taxon>
        <taxon>Eurotiomycetes</taxon>
        <taxon>Eurotiomycetidae</taxon>
        <taxon>Eurotiales</taxon>
        <taxon>Aspergillaceae</taxon>
        <taxon>Penicillium</taxon>
    </lineage>
</organism>
<dbReference type="Gene3D" id="3.40.630.30">
    <property type="match status" value="1"/>
</dbReference>
<sequence>MKNWKYGQQDSLEAARQLDDAIAPAKRLVAFGKWDLSMPEEQGRRFPHWHADSPFQECEDFIRALEKERKRVMGDEKHYYLDTLANHHDYQRRGAGSMLVKWGCDLADKDGVAAYVDASKEGAPLYQRRGFVDFSLPGSEVAAMARGKKTA</sequence>
<comment type="caution">
    <text evidence="3">The sequence shown here is derived from an EMBL/GenBank/DDBJ whole genome shotgun (WGS) entry which is preliminary data.</text>
</comment>
<dbReference type="InterPro" id="IPR000182">
    <property type="entry name" value="GNAT_dom"/>
</dbReference>
<evidence type="ECO:0000313" key="4">
    <source>
        <dbReference type="Proteomes" id="UP001219568"/>
    </source>
</evidence>
<dbReference type="InterPro" id="IPR052523">
    <property type="entry name" value="Trichothecene_AcTrans"/>
</dbReference>
<feature type="domain" description="N-acetyltransferase" evidence="1">
    <location>
        <begin position="69"/>
        <end position="131"/>
    </location>
</feature>
<reference evidence="3" key="2">
    <citation type="submission" date="2023-01" db="EMBL/GenBank/DDBJ databases">
        <authorList>
            <person name="Petersen C."/>
        </authorList>
    </citation>
    <scope>NUCLEOTIDE SEQUENCE</scope>
    <source>
        <strain evidence="3">IBT 15450</strain>
    </source>
</reference>
<dbReference type="PANTHER" id="PTHR42791:SF1">
    <property type="entry name" value="N-ACETYLTRANSFERASE DOMAIN-CONTAINING PROTEIN"/>
    <property type="match status" value="1"/>
</dbReference>
<reference evidence="3" key="1">
    <citation type="journal article" date="2023" name="IMA Fungus">
        <title>Comparative genomic study of the Penicillium genus elucidates a diverse pangenome and 15 lateral gene transfer events.</title>
        <authorList>
            <person name="Petersen C."/>
            <person name="Sorensen T."/>
            <person name="Nielsen M.R."/>
            <person name="Sondergaard T.E."/>
            <person name="Sorensen J.L."/>
            <person name="Fitzpatrick D.A."/>
            <person name="Frisvad J.C."/>
            <person name="Nielsen K.L."/>
        </authorList>
    </citation>
    <scope>NUCLEOTIDE SEQUENCE</scope>
    <source>
        <strain evidence="3">IBT 15450</strain>
    </source>
</reference>
<keyword evidence="4" id="KW-1185">Reference proteome</keyword>